<keyword evidence="2" id="KW-1185">Reference proteome</keyword>
<evidence type="ECO:0000313" key="2">
    <source>
        <dbReference type="Proteomes" id="UP000199572"/>
    </source>
</evidence>
<organism evidence="1 2">
    <name type="scientific">Pedobacter rhizosphaerae</name>
    <dbReference type="NCBI Taxonomy" id="390241"/>
    <lineage>
        <taxon>Bacteria</taxon>
        <taxon>Pseudomonadati</taxon>
        <taxon>Bacteroidota</taxon>
        <taxon>Sphingobacteriia</taxon>
        <taxon>Sphingobacteriales</taxon>
        <taxon>Sphingobacteriaceae</taxon>
        <taxon>Pedobacter</taxon>
    </lineage>
</organism>
<name>A0A1H9R0T7_9SPHI</name>
<sequence>MEITLDELERLKCKCVLMNKFMAENGGFTLGMRHLFDESNNRILEAHTLLNIKLLRRMSDDLDYQILNNIPLSLALKLKVFFRAERQKDIEAVDLLQARTIKKILRNSEIANGEEYQLVKGYLNERDCKKGNAKELEKLRVLMHKFLHFIG</sequence>
<dbReference type="Proteomes" id="UP000199572">
    <property type="component" value="Unassembled WGS sequence"/>
</dbReference>
<protein>
    <submittedName>
        <fullName evidence="1">Uncharacterized protein</fullName>
    </submittedName>
</protein>
<accession>A0A1H9R0T7</accession>
<dbReference type="AlphaFoldDB" id="A0A1H9R0T7"/>
<reference evidence="1 2" key="1">
    <citation type="submission" date="2016-10" db="EMBL/GenBank/DDBJ databases">
        <authorList>
            <person name="de Groot N.N."/>
        </authorList>
    </citation>
    <scope>NUCLEOTIDE SEQUENCE [LARGE SCALE GENOMIC DNA]</scope>
    <source>
        <strain evidence="1 2">DSM 18610</strain>
    </source>
</reference>
<dbReference type="STRING" id="390241.SAMN04488023_11378"/>
<gene>
    <name evidence="1" type="ORF">SAMN04488023_11378</name>
</gene>
<proteinExistence type="predicted"/>
<dbReference type="EMBL" id="FOGG01000013">
    <property type="protein sequence ID" value="SER66318.1"/>
    <property type="molecule type" value="Genomic_DNA"/>
</dbReference>
<evidence type="ECO:0000313" key="1">
    <source>
        <dbReference type="EMBL" id="SER66318.1"/>
    </source>
</evidence>